<dbReference type="GO" id="GO:0015630">
    <property type="term" value="C:microtubule cytoskeleton"/>
    <property type="evidence" value="ECO:0007669"/>
    <property type="project" value="UniProtKB-ARBA"/>
</dbReference>
<evidence type="ECO:0000256" key="4">
    <source>
        <dbReference type="ARBA" id="ARBA00022777"/>
    </source>
</evidence>
<protein>
    <recommendedName>
        <fullName evidence="9">Protein kinase domain-containing protein</fullName>
    </recommendedName>
</protein>
<dbReference type="PROSITE" id="PS00107">
    <property type="entry name" value="PROTEIN_KINASE_ATP"/>
    <property type="match status" value="1"/>
</dbReference>
<keyword evidence="3 7" id="KW-0547">Nucleotide-binding</keyword>
<feature type="compositionally biased region" description="Polar residues" evidence="8">
    <location>
        <begin position="315"/>
        <end position="332"/>
    </location>
</feature>
<organism evidence="10 11">
    <name type="scientific">Cylicocyclus nassatus</name>
    <name type="common">Nematode worm</name>
    <dbReference type="NCBI Taxonomy" id="53992"/>
    <lineage>
        <taxon>Eukaryota</taxon>
        <taxon>Metazoa</taxon>
        <taxon>Ecdysozoa</taxon>
        <taxon>Nematoda</taxon>
        <taxon>Chromadorea</taxon>
        <taxon>Rhabditida</taxon>
        <taxon>Rhabditina</taxon>
        <taxon>Rhabditomorpha</taxon>
        <taxon>Strongyloidea</taxon>
        <taxon>Strongylidae</taxon>
        <taxon>Cylicocyclus</taxon>
    </lineage>
</organism>
<keyword evidence="1" id="KW-0723">Serine/threonine-protein kinase</keyword>
<evidence type="ECO:0000313" key="10">
    <source>
        <dbReference type="EMBL" id="CAJ0590604.1"/>
    </source>
</evidence>
<evidence type="ECO:0000256" key="5">
    <source>
        <dbReference type="ARBA" id="ARBA00022840"/>
    </source>
</evidence>
<dbReference type="SMART" id="SM00220">
    <property type="entry name" value="S_TKc"/>
    <property type="match status" value="1"/>
</dbReference>
<dbReference type="PROSITE" id="PS50011">
    <property type="entry name" value="PROTEIN_KINASE_DOM"/>
    <property type="match status" value="1"/>
</dbReference>
<dbReference type="InterPro" id="IPR050235">
    <property type="entry name" value="CK1_Ser-Thr_kinase"/>
</dbReference>
<proteinExistence type="inferred from homology"/>
<feature type="binding site" evidence="7">
    <location>
        <position position="59"/>
    </location>
    <ligand>
        <name>ATP</name>
        <dbReference type="ChEBI" id="CHEBI:30616"/>
    </ligand>
</feature>
<sequence>MHPSRALQFSPFRRSCATRIPRGKVVGKRWRIISKLGEGGFGAVYKVEDINTNQLAALKAEANGERGSVLRLEALILKRLAGKPHVAQLLQSGKKEFYSYIVMTLLGQSLDDILRRIGKVCSVSTQIRIGINLLYGIKQIHDVGFIHRDVKPSNMALGYKYSEQSRIFHIFDFGLAREFVVVEDGRRKMRRPRPGTIRYCSANVQERGEQGRMDDLWCLLYVLVELRGPLPWSRVRDRHKVLRMKKDIELEELLENCPVELIAFGEHISSLNYYLRPDYALLYRLLEQVMRSGKISFSDPYDWEKTKTKEKRSFDTSVSKEATVTPDNTPAQSVEKRTVSLQSPLLTPEQTFQSAEQEVNSPFPAEFFSHDALGF</sequence>
<keyword evidence="5 7" id="KW-0067">ATP-binding</keyword>
<comment type="caution">
    <text evidence="10">The sequence shown here is derived from an EMBL/GenBank/DDBJ whole genome shotgun (WGS) entry which is preliminary data.</text>
</comment>
<gene>
    <name evidence="10" type="ORF">CYNAS_LOCUS2587</name>
</gene>
<evidence type="ECO:0000256" key="1">
    <source>
        <dbReference type="ARBA" id="ARBA00022527"/>
    </source>
</evidence>
<dbReference type="EMBL" id="CATQJL010000001">
    <property type="protein sequence ID" value="CAJ0590604.1"/>
    <property type="molecule type" value="Genomic_DNA"/>
</dbReference>
<evidence type="ECO:0000256" key="8">
    <source>
        <dbReference type="SAM" id="MobiDB-lite"/>
    </source>
</evidence>
<dbReference type="GO" id="GO:0005524">
    <property type="term" value="F:ATP binding"/>
    <property type="evidence" value="ECO:0007669"/>
    <property type="project" value="UniProtKB-UniRule"/>
</dbReference>
<dbReference type="InterPro" id="IPR000719">
    <property type="entry name" value="Prot_kinase_dom"/>
</dbReference>
<dbReference type="FunFam" id="3.30.200.20:FF:000358">
    <property type="entry name" value="Tau tubulin kinase 2b"/>
    <property type="match status" value="1"/>
</dbReference>
<dbReference type="InterPro" id="IPR011009">
    <property type="entry name" value="Kinase-like_dom_sf"/>
</dbReference>
<keyword evidence="2" id="KW-0808">Transferase</keyword>
<feature type="region of interest" description="Disordered" evidence="8">
    <location>
        <begin position="312"/>
        <end position="339"/>
    </location>
</feature>
<dbReference type="AlphaFoldDB" id="A0AA36GFR2"/>
<reference evidence="10" key="1">
    <citation type="submission" date="2023-07" db="EMBL/GenBank/DDBJ databases">
        <authorList>
            <consortium name="CYATHOMIX"/>
        </authorList>
    </citation>
    <scope>NUCLEOTIDE SEQUENCE</scope>
    <source>
        <strain evidence="10">N/A</strain>
    </source>
</reference>
<dbReference type="Gene3D" id="1.10.510.10">
    <property type="entry name" value="Transferase(Phosphotransferase) domain 1"/>
    <property type="match status" value="1"/>
</dbReference>
<evidence type="ECO:0000256" key="6">
    <source>
        <dbReference type="ARBA" id="ARBA00061588"/>
    </source>
</evidence>
<name>A0AA36GFR2_CYLNA</name>
<dbReference type="Proteomes" id="UP001176961">
    <property type="component" value="Unassembled WGS sequence"/>
</dbReference>
<dbReference type="Pfam" id="PF00069">
    <property type="entry name" value="Pkinase"/>
    <property type="match status" value="1"/>
</dbReference>
<evidence type="ECO:0000256" key="7">
    <source>
        <dbReference type="PROSITE-ProRule" id="PRU10141"/>
    </source>
</evidence>
<evidence type="ECO:0000256" key="3">
    <source>
        <dbReference type="ARBA" id="ARBA00022741"/>
    </source>
</evidence>
<dbReference type="GO" id="GO:0004674">
    <property type="term" value="F:protein serine/threonine kinase activity"/>
    <property type="evidence" value="ECO:0007669"/>
    <property type="project" value="UniProtKB-KW"/>
</dbReference>
<accession>A0AA36GFR2</accession>
<comment type="similarity">
    <text evidence="6">Belongs to the protein kinase superfamily. CK1 Ser/Thr protein kinase family.</text>
</comment>
<dbReference type="InterPro" id="IPR017441">
    <property type="entry name" value="Protein_kinase_ATP_BS"/>
</dbReference>
<dbReference type="SUPFAM" id="SSF56112">
    <property type="entry name" value="Protein kinase-like (PK-like)"/>
    <property type="match status" value="1"/>
</dbReference>
<evidence type="ECO:0000256" key="2">
    <source>
        <dbReference type="ARBA" id="ARBA00022679"/>
    </source>
</evidence>
<keyword evidence="4" id="KW-0418">Kinase</keyword>
<keyword evidence="11" id="KW-1185">Reference proteome</keyword>
<feature type="domain" description="Protein kinase" evidence="9">
    <location>
        <begin position="30"/>
        <end position="290"/>
    </location>
</feature>
<dbReference type="PANTHER" id="PTHR11909">
    <property type="entry name" value="CASEIN KINASE-RELATED"/>
    <property type="match status" value="1"/>
</dbReference>
<evidence type="ECO:0000259" key="9">
    <source>
        <dbReference type="PROSITE" id="PS50011"/>
    </source>
</evidence>
<evidence type="ECO:0000313" key="11">
    <source>
        <dbReference type="Proteomes" id="UP001176961"/>
    </source>
</evidence>